<dbReference type="GeneID" id="27417358"/>
<feature type="region of interest" description="Disordered" evidence="1">
    <location>
        <begin position="232"/>
        <end position="336"/>
    </location>
</feature>
<dbReference type="HOGENOM" id="CLU_852920_0_0_1"/>
<dbReference type="OMA" id="ERHKYRS"/>
<dbReference type="Proteomes" id="UP000019377">
    <property type="component" value="Unassembled WGS sequence"/>
</dbReference>
<organism evidence="2 3">
    <name type="scientific">Kalmanozyma brasiliensis (strain GHG001)</name>
    <name type="common">Yeast</name>
    <name type="synonym">Pseudozyma brasiliensis</name>
    <dbReference type="NCBI Taxonomy" id="1365824"/>
    <lineage>
        <taxon>Eukaryota</taxon>
        <taxon>Fungi</taxon>
        <taxon>Dikarya</taxon>
        <taxon>Basidiomycota</taxon>
        <taxon>Ustilaginomycotina</taxon>
        <taxon>Ustilaginomycetes</taxon>
        <taxon>Ustilaginales</taxon>
        <taxon>Ustilaginaceae</taxon>
        <taxon>Kalmanozyma</taxon>
    </lineage>
</organism>
<feature type="compositionally biased region" description="Polar residues" evidence="1">
    <location>
        <begin position="302"/>
        <end position="316"/>
    </location>
</feature>
<evidence type="ECO:0000313" key="3">
    <source>
        <dbReference type="Proteomes" id="UP000019377"/>
    </source>
</evidence>
<reference evidence="3" key="1">
    <citation type="journal article" date="2013" name="Genome Announc.">
        <title>Draft genome sequence of Pseudozyma brasiliensis sp. nov. strain GHG001, a high producer of endo-1,4-xylanase isolated from an insect pest of sugarcane.</title>
        <authorList>
            <person name="Oliveira J.V.D.C."/>
            <person name="dos Santos R.A.C."/>
            <person name="Borges T.A."/>
            <person name="Riano-Pachon D.M."/>
            <person name="Goldman G.H."/>
        </authorList>
    </citation>
    <scope>NUCLEOTIDE SEQUENCE [LARGE SCALE GENOMIC DNA]</scope>
    <source>
        <strain evidence="3">GHG001</strain>
    </source>
</reference>
<dbReference type="OrthoDB" id="2554947at2759"/>
<dbReference type="EMBL" id="KI545856">
    <property type="protein sequence ID" value="EST08783.1"/>
    <property type="molecule type" value="Genomic_DNA"/>
</dbReference>
<gene>
    <name evidence="2" type="ORF">PSEUBRA_SCAF14g01565</name>
</gene>
<proteinExistence type="predicted"/>
<sequence>MRELHGLQTVIATDQSTLRKYAVAIEYFLHEPQSQADGHASGSSAPARGPNRLGSFILTVGSDAAWWSASVQGPALQQLVTKFAPPQEPHLGKASALAFDPEYLTQAQCIEFRDRLRTIFHHQAIMIGVQPSTSTSPRDWTSINLLLDPENDYVHLTLSRLDDRQALVRTASIVLSNTPYAPPPLSPNPAELAPHIERGDVKMSLERDQLLRKLEETQQALREERHKYRSLLAAPSASNARTTRGRPVVGLRPRITGSASQRSIQLPSSSASSESRRGIERSSSGSGPQAPSSDDFPPVGGDTQTQASQRLTSLVNPTRVRRADPRENDGFVGDDD</sequence>
<dbReference type="AlphaFoldDB" id="V5EYG2"/>
<dbReference type="eggNOG" id="ENOG502RCRE">
    <property type="taxonomic scope" value="Eukaryota"/>
</dbReference>
<evidence type="ECO:0000313" key="2">
    <source>
        <dbReference type="EMBL" id="EST08783.1"/>
    </source>
</evidence>
<evidence type="ECO:0000256" key="1">
    <source>
        <dbReference type="SAM" id="MobiDB-lite"/>
    </source>
</evidence>
<accession>V5EYG2</accession>
<feature type="compositionally biased region" description="Low complexity" evidence="1">
    <location>
        <begin position="258"/>
        <end position="273"/>
    </location>
</feature>
<name>V5EYG2_KALBG</name>
<feature type="compositionally biased region" description="Low complexity" evidence="1">
    <location>
        <begin position="281"/>
        <end position="293"/>
    </location>
</feature>
<protein>
    <submittedName>
        <fullName evidence="2">Uncharacterized protein</fullName>
    </submittedName>
</protein>
<keyword evidence="3" id="KW-1185">Reference proteome</keyword>